<evidence type="ECO:0000313" key="2">
    <source>
        <dbReference type="EMBL" id="TFJ82581.1"/>
    </source>
</evidence>
<organism evidence="2 3">
    <name type="scientific">Nannochloropsis salina CCMP1776</name>
    <dbReference type="NCBI Taxonomy" id="1027361"/>
    <lineage>
        <taxon>Eukaryota</taxon>
        <taxon>Sar</taxon>
        <taxon>Stramenopiles</taxon>
        <taxon>Ochrophyta</taxon>
        <taxon>Eustigmatophyceae</taxon>
        <taxon>Eustigmatales</taxon>
        <taxon>Monodopsidaceae</taxon>
        <taxon>Microchloropsis</taxon>
        <taxon>Microchloropsis salina</taxon>
    </lineage>
</organism>
<feature type="compositionally biased region" description="Low complexity" evidence="1">
    <location>
        <begin position="192"/>
        <end position="209"/>
    </location>
</feature>
<name>A0A4D9CTK4_9STRA</name>
<feature type="region of interest" description="Disordered" evidence="1">
    <location>
        <begin position="95"/>
        <end position="124"/>
    </location>
</feature>
<dbReference type="Proteomes" id="UP000355283">
    <property type="component" value="Unassembled WGS sequence"/>
</dbReference>
<dbReference type="EMBL" id="SDOX01000096">
    <property type="protein sequence ID" value="TFJ82581.1"/>
    <property type="molecule type" value="Genomic_DNA"/>
</dbReference>
<sequence length="650" mass="68623">MEEGSQGHGETVQLLSLLAALSDLLPHHDEGQQGLRAAAAAPSLPAGSVLPLPSPTTPSSSVRPGPPGHKGATPLSAQARRRFRKLVAVLQDLLEGEEDSETADSDACAWAPSDHRASGAGRGEKVHSRVGLIASPFSSPCTSPSSSTCPATASSFGSSSPSFASPPSAASPSFSSPCSFTCHGNVQSGPSAAAGALGDGASSPSSLPSSIPPSLPSLSSLSSLQLVTADAGCPSRRQGGGGGGEEARGRAPGGSTETSLPGPPPPKPSSLLPPPPPLHRHHYQQHLHHAHQPAFPSSPSPSPSSLFPSSSSSSTLLALSSLSHALSSPSVAYPSPAFLPSAPLPFLSARLSALSSPDLLHMIFPFLLHRARPEEARAVLTALSLVNRRFHALACWEEYWRPVAEGLLPVLAYGHCLLHRRAWMGEALEDGFSLSFEVWDAMDGLRMLSASGPIRVQMDQQGGFTSLRMGGPHRRELPGPAFSAASRDPLRRRFASMEDYFGRGHLPEFGAALSVRVTVTDERTGRMALLWSTRKDAAYLTEAPLAYWEPFLPEGSISCFLDHWSPLMCPAYDGESMTVTIGFHVCPEAAGEDGEGGREGGGVEEQEKLYRLAGGDVERYEEHQSYISITFMTLNTNGIHQFFRSLLKEG</sequence>
<gene>
    <name evidence="2" type="ORF">NSK_006007</name>
</gene>
<reference evidence="2 3" key="1">
    <citation type="submission" date="2019-01" db="EMBL/GenBank/DDBJ databases">
        <title>Nuclear Genome Assembly of the Microalgal Biofuel strain Nannochloropsis salina CCMP1776.</title>
        <authorList>
            <person name="Hovde B."/>
        </authorList>
    </citation>
    <scope>NUCLEOTIDE SEQUENCE [LARGE SCALE GENOMIC DNA]</scope>
    <source>
        <strain evidence="2 3">CCMP1776</strain>
    </source>
</reference>
<feature type="compositionally biased region" description="Acidic residues" evidence="1">
    <location>
        <begin position="95"/>
        <end position="104"/>
    </location>
</feature>
<protein>
    <recommendedName>
        <fullName evidence="4">F-box domain-containing protein</fullName>
    </recommendedName>
</protein>
<accession>A0A4D9CTK4</accession>
<dbReference type="OrthoDB" id="10482822at2759"/>
<feature type="compositionally biased region" description="Basic residues" evidence="1">
    <location>
        <begin position="278"/>
        <end position="291"/>
    </location>
</feature>
<feature type="region of interest" description="Disordered" evidence="1">
    <location>
        <begin position="192"/>
        <end position="216"/>
    </location>
</feature>
<feature type="compositionally biased region" description="Pro residues" evidence="1">
    <location>
        <begin position="261"/>
        <end position="277"/>
    </location>
</feature>
<feature type="region of interest" description="Disordered" evidence="1">
    <location>
        <begin position="46"/>
        <end position="78"/>
    </location>
</feature>
<evidence type="ECO:0008006" key="4">
    <source>
        <dbReference type="Google" id="ProtNLM"/>
    </source>
</evidence>
<proteinExistence type="predicted"/>
<keyword evidence="3" id="KW-1185">Reference proteome</keyword>
<dbReference type="AlphaFoldDB" id="A0A4D9CTK4"/>
<evidence type="ECO:0000256" key="1">
    <source>
        <dbReference type="SAM" id="MobiDB-lite"/>
    </source>
</evidence>
<feature type="region of interest" description="Disordered" evidence="1">
    <location>
        <begin position="138"/>
        <end position="170"/>
    </location>
</feature>
<feature type="region of interest" description="Disordered" evidence="1">
    <location>
        <begin position="231"/>
        <end position="307"/>
    </location>
</feature>
<feature type="compositionally biased region" description="Low complexity" evidence="1">
    <location>
        <begin position="46"/>
        <end position="63"/>
    </location>
</feature>
<comment type="caution">
    <text evidence="2">The sequence shown here is derived from an EMBL/GenBank/DDBJ whole genome shotgun (WGS) entry which is preliminary data.</text>
</comment>
<evidence type="ECO:0000313" key="3">
    <source>
        <dbReference type="Proteomes" id="UP000355283"/>
    </source>
</evidence>
<feature type="compositionally biased region" description="Basic and acidic residues" evidence="1">
    <location>
        <begin position="113"/>
        <end position="124"/>
    </location>
</feature>